<dbReference type="InterPro" id="IPR003343">
    <property type="entry name" value="Big_2"/>
</dbReference>
<gene>
    <name evidence="4" type="ORF">H9841_05095</name>
</gene>
<reference evidence="4" key="2">
    <citation type="submission" date="2021-04" db="EMBL/GenBank/DDBJ databases">
        <authorList>
            <person name="Gilroy R."/>
        </authorList>
    </citation>
    <scope>NUCLEOTIDE SEQUENCE</scope>
    <source>
        <strain evidence="4">ChiBcec16_6824</strain>
    </source>
</reference>
<dbReference type="SMART" id="SM00635">
    <property type="entry name" value="BID_2"/>
    <property type="match status" value="2"/>
</dbReference>
<dbReference type="InterPro" id="IPR008964">
    <property type="entry name" value="Invasin/intimin_cell_adhesion"/>
</dbReference>
<name>A0A9D1Y857_9FIRM</name>
<sequence>MANKPKPNRNQTIHCDICGEDYAATYKRCPFCDGKPPQAEGEASSRRERRNTRGGGYSTRPAPARIITTILSLALIVAAVCIVVSILKPFIDRGDPSAIPSSVPSTAPSITPTETPEVSTAPTIPPDQTATGLTLDQSDFTLQSYGQTVTIHATFSPDGSKGYVTWSSSNPEVVSVDENGTVTAIGKSNGVSSATITATLTGTQISQSCIVRCNFDAPANAVTPSAAPSTTPTVAPSATPSGSSSGSLSLNREDFTLTSTWPEFQMKVSGTTSTPTWSIANTAIATVDSSGKVTRVGRGNTTLTCTVDGQTLTCIVRCS</sequence>
<evidence type="ECO:0000256" key="1">
    <source>
        <dbReference type="SAM" id="MobiDB-lite"/>
    </source>
</evidence>
<feature type="compositionally biased region" description="Polar residues" evidence="1">
    <location>
        <begin position="99"/>
        <end position="121"/>
    </location>
</feature>
<feature type="region of interest" description="Disordered" evidence="1">
    <location>
        <begin position="222"/>
        <end position="250"/>
    </location>
</feature>
<keyword evidence="2" id="KW-0812">Transmembrane</keyword>
<feature type="domain" description="BIG2" evidence="3">
    <location>
        <begin position="238"/>
        <end position="317"/>
    </location>
</feature>
<feature type="region of interest" description="Disordered" evidence="1">
    <location>
        <begin position="36"/>
        <end position="61"/>
    </location>
</feature>
<feature type="region of interest" description="Disordered" evidence="1">
    <location>
        <begin position="98"/>
        <end position="121"/>
    </location>
</feature>
<organism evidence="4 5">
    <name type="scientific">Candidatus Flavonifractor merdigallinarum</name>
    <dbReference type="NCBI Taxonomy" id="2838589"/>
    <lineage>
        <taxon>Bacteria</taxon>
        <taxon>Bacillati</taxon>
        <taxon>Bacillota</taxon>
        <taxon>Clostridia</taxon>
        <taxon>Eubacteriales</taxon>
        <taxon>Oscillospiraceae</taxon>
        <taxon>Flavonifractor</taxon>
    </lineage>
</organism>
<dbReference type="SUPFAM" id="SSF49373">
    <property type="entry name" value="Invasin/intimin cell-adhesion fragments"/>
    <property type="match status" value="2"/>
</dbReference>
<evidence type="ECO:0000256" key="2">
    <source>
        <dbReference type="SAM" id="Phobius"/>
    </source>
</evidence>
<protein>
    <submittedName>
        <fullName evidence="4">Ig-like domain-containing protein</fullName>
    </submittedName>
</protein>
<feature type="domain" description="BIG2" evidence="3">
    <location>
        <begin position="129"/>
        <end position="210"/>
    </location>
</feature>
<reference evidence="4" key="1">
    <citation type="journal article" date="2021" name="PeerJ">
        <title>Extensive microbial diversity within the chicken gut microbiome revealed by metagenomics and culture.</title>
        <authorList>
            <person name="Gilroy R."/>
            <person name="Ravi A."/>
            <person name="Getino M."/>
            <person name="Pursley I."/>
            <person name="Horton D.L."/>
            <person name="Alikhan N.F."/>
            <person name="Baker D."/>
            <person name="Gharbi K."/>
            <person name="Hall N."/>
            <person name="Watson M."/>
            <person name="Adriaenssens E.M."/>
            <person name="Foster-Nyarko E."/>
            <person name="Jarju S."/>
            <person name="Secka A."/>
            <person name="Antonio M."/>
            <person name="Oren A."/>
            <person name="Chaudhuri R.R."/>
            <person name="La Ragione R."/>
            <person name="Hildebrand F."/>
            <person name="Pallen M.J."/>
        </authorList>
    </citation>
    <scope>NUCLEOTIDE SEQUENCE</scope>
    <source>
        <strain evidence="4">ChiBcec16_6824</strain>
    </source>
</reference>
<proteinExistence type="predicted"/>
<keyword evidence="2" id="KW-0472">Membrane</keyword>
<keyword evidence="2" id="KW-1133">Transmembrane helix</keyword>
<dbReference type="AlphaFoldDB" id="A0A9D1Y857"/>
<accession>A0A9D1Y857</accession>
<evidence type="ECO:0000313" key="5">
    <source>
        <dbReference type="Proteomes" id="UP000823868"/>
    </source>
</evidence>
<dbReference type="EMBL" id="DXDX01000094">
    <property type="protein sequence ID" value="HIY21263.1"/>
    <property type="molecule type" value="Genomic_DNA"/>
</dbReference>
<dbReference type="Proteomes" id="UP000823868">
    <property type="component" value="Unassembled WGS sequence"/>
</dbReference>
<evidence type="ECO:0000259" key="3">
    <source>
        <dbReference type="SMART" id="SM00635"/>
    </source>
</evidence>
<dbReference type="Pfam" id="PF02368">
    <property type="entry name" value="Big_2"/>
    <property type="match status" value="2"/>
</dbReference>
<evidence type="ECO:0000313" key="4">
    <source>
        <dbReference type="EMBL" id="HIY21263.1"/>
    </source>
</evidence>
<dbReference type="Gene3D" id="2.60.40.1080">
    <property type="match status" value="2"/>
</dbReference>
<comment type="caution">
    <text evidence="4">The sequence shown here is derived from an EMBL/GenBank/DDBJ whole genome shotgun (WGS) entry which is preliminary data.</text>
</comment>
<feature type="transmembrane region" description="Helical" evidence="2">
    <location>
        <begin position="66"/>
        <end position="87"/>
    </location>
</feature>